<accession>A0A8K0D1Y0</accession>
<keyword evidence="2" id="KW-0472">Membrane</keyword>
<feature type="region of interest" description="Disordered" evidence="1">
    <location>
        <begin position="61"/>
        <end position="151"/>
    </location>
</feature>
<dbReference type="AlphaFoldDB" id="A0A8K0D1Y0"/>
<organism evidence="3 4">
    <name type="scientific">Ignelater luminosus</name>
    <name type="common">Cucubano</name>
    <name type="synonym">Pyrophorus luminosus</name>
    <dbReference type="NCBI Taxonomy" id="2038154"/>
    <lineage>
        <taxon>Eukaryota</taxon>
        <taxon>Metazoa</taxon>
        <taxon>Ecdysozoa</taxon>
        <taxon>Arthropoda</taxon>
        <taxon>Hexapoda</taxon>
        <taxon>Insecta</taxon>
        <taxon>Pterygota</taxon>
        <taxon>Neoptera</taxon>
        <taxon>Endopterygota</taxon>
        <taxon>Coleoptera</taxon>
        <taxon>Polyphaga</taxon>
        <taxon>Elateriformia</taxon>
        <taxon>Elateroidea</taxon>
        <taxon>Elateridae</taxon>
        <taxon>Agrypninae</taxon>
        <taxon>Pyrophorini</taxon>
        <taxon>Ignelater</taxon>
    </lineage>
</organism>
<dbReference type="EMBL" id="VTPC01003938">
    <property type="protein sequence ID" value="KAF2897744.1"/>
    <property type="molecule type" value="Genomic_DNA"/>
</dbReference>
<keyword evidence="2" id="KW-1133">Transmembrane helix</keyword>
<evidence type="ECO:0000256" key="2">
    <source>
        <dbReference type="SAM" id="Phobius"/>
    </source>
</evidence>
<reference evidence="3" key="1">
    <citation type="submission" date="2019-08" db="EMBL/GenBank/DDBJ databases">
        <title>The genome of the North American firefly Photinus pyralis.</title>
        <authorList>
            <consortium name="Photinus pyralis genome working group"/>
            <person name="Fallon T.R."/>
            <person name="Sander Lower S.E."/>
            <person name="Weng J.-K."/>
        </authorList>
    </citation>
    <scope>NUCLEOTIDE SEQUENCE</scope>
    <source>
        <strain evidence="3">TRF0915ILg1</strain>
        <tissue evidence="3">Whole body</tissue>
    </source>
</reference>
<evidence type="ECO:0000313" key="4">
    <source>
        <dbReference type="Proteomes" id="UP000801492"/>
    </source>
</evidence>
<dbReference type="OrthoDB" id="6763088at2759"/>
<feature type="region of interest" description="Disordered" evidence="1">
    <location>
        <begin position="1"/>
        <end position="24"/>
    </location>
</feature>
<keyword evidence="4" id="KW-1185">Reference proteome</keyword>
<proteinExistence type="predicted"/>
<keyword evidence="2" id="KW-0812">Transmembrane</keyword>
<comment type="caution">
    <text evidence="3">The sequence shown here is derived from an EMBL/GenBank/DDBJ whole genome shotgun (WGS) entry which is preliminary data.</text>
</comment>
<sequence>MDAVNSTLDNHGRNSNGDSDSDDVDDTERLWVIIGFVLVLVALQVIGFFICCKDRWMAKRKAVKTTENPPSQAIEITEPLTSVRQPRKSRPVSQSDVERNNDSETGAALLKQNTQQSENGLEDPGESSVVQIHRTGEETGAEGPSNTTTQK</sequence>
<evidence type="ECO:0000313" key="3">
    <source>
        <dbReference type="EMBL" id="KAF2897744.1"/>
    </source>
</evidence>
<gene>
    <name evidence="3" type="ORF">ILUMI_08430</name>
</gene>
<feature type="transmembrane region" description="Helical" evidence="2">
    <location>
        <begin position="30"/>
        <end position="51"/>
    </location>
</feature>
<protein>
    <submittedName>
        <fullName evidence="3">Uncharacterized protein</fullName>
    </submittedName>
</protein>
<name>A0A8K0D1Y0_IGNLU</name>
<evidence type="ECO:0000256" key="1">
    <source>
        <dbReference type="SAM" id="MobiDB-lite"/>
    </source>
</evidence>
<dbReference type="Proteomes" id="UP000801492">
    <property type="component" value="Unassembled WGS sequence"/>
</dbReference>